<evidence type="ECO:0000259" key="1">
    <source>
        <dbReference type="SMART" id="SM00507"/>
    </source>
</evidence>
<dbReference type="SMART" id="SM00507">
    <property type="entry name" value="HNHc"/>
    <property type="match status" value="1"/>
</dbReference>
<proteinExistence type="predicted"/>
<sequence>MALLLTPYFQTELGLVFYRIPPTVSVSDFGERTVLQPAPETLRTVKSGKIANFEHNPTACKQLKAFAKSLKVRASVNKNAFGTYGDLPYVKFVKSIKTCQCRDGEYCHPEKTLAEVESGSALVCWHHDKLWIEGKIDASTISALAEQNWCDFIAMCIRNDLRKSQYASIEFADLVFWATLKGLLGELNQDELRQFLGLPVQVDLGKESTIGFEVASPMSTLQNSIKPLLALKVDPEPLSSFLARPKLKRFECRKWLQFVKSQPCVCCGQRADDPHHIIGYNGKMGGKEHDLFTIPLCRSHHNELHASVERFEQQYGSQITLLYKFLDRAIGMGALVIDG</sequence>
<dbReference type="EMBL" id="PTPX01000009">
    <property type="protein sequence ID" value="RAL19106.1"/>
    <property type="molecule type" value="Genomic_DNA"/>
</dbReference>
<protein>
    <recommendedName>
        <fullName evidence="1">HNH nuclease domain-containing protein</fullName>
    </recommendedName>
</protein>
<name>A0A328BXW3_9PAST</name>
<reference evidence="3" key="1">
    <citation type="submission" date="2018-02" db="EMBL/GenBank/DDBJ databases">
        <title>Glaesserella australis sp. nov., isolated from the lungs of pigs.</title>
        <authorList>
            <person name="Turni C."/>
            <person name="Christensen H."/>
        </authorList>
    </citation>
    <scope>NUCLEOTIDE SEQUENCE [LARGE SCALE GENOMIC DNA]</scope>
    <source>
        <strain evidence="3">HS4635</strain>
    </source>
</reference>
<dbReference type="OrthoDB" id="6700725at2"/>
<keyword evidence="3" id="KW-1185">Reference proteome</keyword>
<gene>
    <name evidence="2" type="ORF">C5N92_04740</name>
</gene>
<dbReference type="RefSeq" id="WP_111749717.1">
    <property type="nucleotide sequence ID" value="NZ_PTPX01000009.1"/>
</dbReference>
<dbReference type="InterPro" id="IPR010373">
    <property type="entry name" value="DUF968"/>
</dbReference>
<evidence type="ECO:0000313" key="3">
    <source>
        <dbReference type="Proteomes" id="UP000248689"/>
    </source>
</evidence>
<dbReference type="InterPro" id="IPR003615">
    <property type="entry name" value="HNH_nuc"/>
</dbReference>
<accession>A0A328BXW3</accession>
<evidence type="ECO:0000313" key="2">
    <source>
        <dbReference type="EMBL" id="RAL19106.1"/>
    </source>
</evidence>
<comment type="caution">
    <text evidence="2">The sequence shown here is derived from an EMBL/GenBank/DDBJ whole genome shotgun (WGS) entry which is preliminary data.</text>
</comment>
<dbReference type="Proteomes" id="UP000248689">
    <property type="component" value="Unassembled WGS sequence"/>
</dbReference>
<dbReference type="Gene3D" id="3.30.40.190">
    <property type="match status" value="1"/>
</dbReference>
<dbReference type="Pfam" id="PF06147">
    <property type="entry name" value="DUF968"/>
    <property type="match status" value="1"/>
</dbReference>
<organism evidence="2 3">
    <name type="scientific">Glaesserella australis</name>
    <dbReference type="NCBI Taxonomy" id="2094024"/>
    <lineage>
        <taxon>Bacteria</taxon>
        <taxon>Pseudomonadati</taxon>
        <taxon>Pseudomonadota</taxon>
        <taxon>Gammaproteobacteria</taxon>
        <taxon>Pasteurellales</taxon>
        <taxon>Pasteurellaceae</taxon>
        <taxon>Glaesserella</taxon>
    </lineage>
</organism>
<feature type="domain" description="HNH nuclease" evidence="1">
    <location>
        <begin position="253"/>
        <end position="302"/>
    </location>
</feature>
<dbReference type="AlphaFoldDB" id="A0A328BXW3"/>
<dbReference type="CDD" id="cd00085">
    <property type="entry name" value="HNHc"/>
    <property type="match status" value="1"/>
</dbReference>